<dbReference type="SMART" id="SM01221">
    <property type="entry name" value="FTCD"/>
    <property type="match status" value="1"/>
</dbReference>
<dbReference type="PANTHER" id="PTHR12234:SF8">
    <property type="entry name" value="FORMIMINOTRANSFERASE-CYCLODEAMINASE"/>
    <property type="match status" value="1"/>
</dbReference>
<keyword evidence="6" id="KW-0369">Histidine metabolism</keyword>
<accession>A0A2K1P740</accession>
<keyword evidence="4" id="KW-0963">Cytoplasm</keyword>
<feature type="domain" description="Formiminotransferase N-terminal subdomain" evidence="9">
    <location>
        <begin position="3"/>
        <end position="180"/>
    </location>
</feature>
<evidence type="ECO:0000256" key="4">
    <source>
        <dbReference type="ARBA" id="ARBA00022490"/>
    </source>
</evidence>
<dbReference type="InterPro" id="IPR051623">
    <property type="entry name" value="FTCD"/>
</dbReference>
<keyword evidence="11" id="KW-1185">Reference proteome</keyword>
<dbReference type="RefSeq" id="WP_103077450.1">
    <property type="nucleotide sequence ID" value="NZ_AZRN01000033.1"/>
</dbReference>
<reference evidence="10 11" key="1">
    <citation type="submission" date="2013-12" db="EMBL/GenBank/DDBJ databases">
        <title>Comparative genomics of Petrotoga isolates.</title>
        <authorList>
            <person name="Nesbo C.L."/>
            <person name="Charchuk R."/>
            <person name="Chow K."/>
        </authorList>
    </citation>
    <scope>NUCLEOTIDE SEQUENCE [LARGE SCALE GENOMIC DNA]</scope>
    <source>
        <strain evidence="10 11">DSM 14811</strain>
    </source>
</reference>
<evidence type="ECO:0000259" key="9">
    <source>
        <dbReference type="SMART" id="SM01222"/>
    </source>
</evidence>
<dbReference type="InterPro" id="IPR037064">
    <property type="entry name" value="Formiminotransferase_N_sf"/>
</dbReference>
<dbReference type="GO" id="GO:0005542">
    <property type="term" value="F:folic acid binding"/>
    <property type="evidence" value="ECO:0007669"/>
    <property type="project" value="UniProtKB-KW"/>
</dbReference>
<dbReference type="Pfam" id="PF07837">
    <property type="entry name" value="FTCD_N"/>
    <property type="match status" value="1"/>
</dbReference>
<evidence type="ECO:0000256" key="5">
    <source>
        <dbReference type="ARBA" id="ARBA00022679"/>
    </source>
</evidence>
<sequence>MNKIVECVPNFSEGRDKEKLERIVDEVRKQEGVKLLDYSMDKDHNRSVVTFVGEPDMVIEAAFNACKKAAELIDLRTHKGEHPRMGATDVIPLIPIKNITMQECVEYSKKLAKRIGEELNIPVILYEKSASRPEREDLAVIRKGEFEGMFEKLKQEEFKPDFGPDQPHESAGVTAVGARMPLIAFNVNLNTNNLDIAKKIAKAVRGKSGGFKYCKALGFELKERNIVQVSMNMVDYTKTPLYRVFQVIENEANRYGVSVVGSEIVGLVPLNALVDTADYFLKLEDFSYDRVLENKIYGD</sequence>
<dbReference type="InterPro" id="IPR012886">
    <property type="entry name" value="Formiminotransferase_N"/>
</dbReference>
<evidence type="ECO:0000259" key="8">
    <source>
        <dbReference type="SMART" id="SM01221"/>
    </source>
</evidence>
<dbReference type="Gene3D" id="3.30.70.670">
    <property type="entry name" value="Formiminotransferase, C-terminal subdomain"/>
    <property type="match status" value="1"/>
</dbReference>
<keyword evidence="5 10" id="KW-0808">Transferase</keyword>
<dbReference type="InterPro" id="IPR022384">
    <property type="entry name" value="FormiminoTrfase_cat_dom_sf"/>
</dbReference>
<dbReference type="Pfam" id="PF02971">
    <property type="entry name" value="FTCD"/>
    <property type="match status" value="1"/>
</dbReference>
<gene>
    <name evidence="10" type="ORF">X927_07685</name>
</gene>
<evidence type="ECO:0000256" key="1">
    <source>
        <dbReference type="ARBA" id="ARBA00004496"/>
    </source>
</evidence>
<dbReference type="GO" id="GO:0005737">
    <property type="term" value="C:cytoplasm"/>
    <property type="evidence" value="ECO:0007669"/>
    <property type="project" value="UniProtKB-SubCell"/>
</dbReference>
<dbReference type="InterPro" id="IPR004227">
    <property type="entry name" value="Formiminotransferase_cat"/>
</dbReference>
<dbReference type="InterPro" id="IPR037070">
    <property type="entry name" value="Formiminotransferase_C_sf"/>
</dbReference>
<dbReference type="GO" id="GO:0019556">
    <property type="term" value="P:L-histidine catabolic process to glutamate and formamide"/>
    <property type="evidence" value="ECO:0007669"/>
    <property type="project" value="UniProtKB-UniPathway"/>
</dbReference>
<dbReference type="EC" id="2.1.2.5" evidence="3"/>
<evidence type="ECO:0000313" key="10">
    <source>
        <dbReference type="EMBL" id="PNR98613.1"/>
    </source>
</evidence>
<dbReference type="Gene3D" id="3.30.990.10">
    <property type="entry name" value="Formiminotransferase, N-terminal subdomain"/>
    <property type="match status" value="1"/>
</dbReference>
<dbReference type="EMBL" id="AZRN01000033">
    <property type="protein sequence ID" value="PNR98613.1"/>
    <property type="molecule type" value="Genomic_DNA"/>
</dbReference>
<dbReference type="UniPathway" id="UPA00379">
    <property type="reaction ID" value="UER00555"/>
</dbReference>
<evidence type="ECO:0000256" key="6">
    <source>
        <dbReference type="ARBA" id="ARBA00022808"/>
    </source>
</evidence>
<protein>
    <recommendedName>
        <fullName evidence="3">glutamate formimidoyltransferase</fullName>
        <ecNumber evidence="3">2.1.2.5</ecNumber>
    </recommendedName>
</protein>
<dbReference type="PANTHER" id="PTHR12234">
    <property type="entry name" value="FORMIMINOTRANSFERASE-CYCLODEAMINASE"/>
    <property type="match status" value="1"/>
</dbReference>
<comment type="subcellular location">
    <subcellularLocation>
        <location evidence="1">Cytoplasm</location>
    </subcellularLocation>
</comment>
<comment type="caution">
    <text evidence="10">The sequence shown here is derived from an EMBL/GenBank/DDBJ whole genome shotgun (WGS) entry which is preliminary data.</text>
</comment>
<proteinExistence type="predicted"/>
<dbReference type="GO" id="GO:0030409">
    <property type="term" value="F:glutamate formimidoyltransferase activity"/>
    <property type="evidence" value="ECO:0007669"/>
    <property type="project" value="UniProtKB-EC"/>
</dbReference>
<evidence type="ECO:0000256" key="2">
    <source>
        <dbReference type="ARBA" id="ARBA00005082"/>
    </source>
</evidence>
<organism evidence="10 11">
    <name type="scientific">Petrotoga mexicana DSM 14811</name>
    <dbReference type="NCBI Taxonomy" id="1122954"/>
    <lineage>
        <taxon>Bacteria</taxon>
        <taxon>Thermotogati</taxon>
        <taxon>Thermotogota</taxon>
        <taxon>Thermotogae</taxon>
        <taxon>Petrotogales</taxon>
        <taxon>Petrotogaceae</taxon>
        <taxon>Petrotoga</taxon>
    </lineage>
</organism>
<keyword evidence="7" id="KW-0290">Folate-binding</keyword>
<dbReference type="SUPFAM" id="SSF55116">
    <property type="entry name" value="Formiminotransferase domain of formiminotransferase-cyclodeaminase"/>
    <property type="match status" value="2"/>
</dbReference>
<dbReference type="Proteomes" id="UP000236604">
    <property type="component" value="Unassembled WGS sequence"/>
</dbReference>
<dbReference type="GO" id="GO:0019557">
    <property type="term" value="P:L-histidine catabolic process to glutamate and formate"/>
    <property type="evidence" value="ECO:0007669"/>
    <property type="project" value="UniProtKB-UniPathway"/>
</dbReference>
<name>A0A2K1P740_9BACT</name>
<dbReference type="AlphaFoldDB" id="A0A2K1P740"/>
<evidence type="ECO:0000256" key="7">
    <source>
        <dbReference type="ARBA" id="ARBA00022954"/>
    </source>
</evidence>
<feature type="domain" description="Formiminotransferase C-terminal subdomain" evidence="8">
    <location>
        <begin position="181"/>
        <end position="295"/>
    </location>
</feature>
<dbReference type="NCBIfam" id="TIGR02024">
    <property type="entry name" value="FtcD"/>
    <property type="match status" value="1"/>
</dbReference>
<dbReference type="SMART" id="SM01222">
    <property type="entry name" value="FTCD_N"/>
    <property type="match status" value="1"/>
</dbReference>
<dbReference type="InterPro" id="IPR013802">
    <property type="entry name" value="Formiminotransferase_C"/>
</dbReference>
<comment type="pathway">
    <text evidence="2">Amino-acid degradation; L-histidine degradation into L-glutamate; L-glutamate from N-formimidoyl-L-glutamate (transferase route): step 1/1.</text>
</comment>
<evidence type="ECO:0000313" key="11">
    <source>
        <dbReference type="Proteomes" id="UP000236604"/>
    </source>
</evidence>
<evidence type="ECO:0000256" key="3">
    <source>
        <dbReference type="ARBA" id="ARBA00012252"/>
    </source>
</evidence>